<name>A0AAN0KH81_9ACTN</name>
<feature type="transmembrane region" description="Helical" evidence="2">
    <location>
        <begin position="202"/>
        <end position="224"/>
    </location>
</feature>
<feature type="region of interest" description="Disordered" evidence="1">
    <location>
        <begin position="237"/>
        <end position="298"/>
    </location>
</feature>
<feature type="compositionally biased region" description="Pro residues" evidence="1">
    <location>
        <begin position="99"/>
        <end position="121"/>
    </location>
</feature>
<keyword evidence="2" id="KW-0472">Membrane</keyword>
<dbReference type="EMBL" id="AP028056">
    <property type="protein sequence ID" value="BEH01590.1"/>
    <property type="molecule type" value="Genomic_DNA"/>
</dbReference>
<organism evidence="3 4">
    <name type="scientific">Brooklawnia propionicigenes</name>
    <dbReference type="NCBI Taxonomy" id="3041175"/>
    <lineage>
        <taxon>Bacteria</taxon>
        <taxon>Bacillati</taxon>
        <taxon>Actinomycetota</taxon>
        <taxon>Actinomycetes</taxon>
        <taxon>Propionibacteriales</taxon>
        <taxon>Propionibacteriaceae</taxon>
        <taxon>Brooklawnia</taxon>
    </lineage>
</organism>
<feature type="compositionally biased region" description="Low complexity" evidence="1">
    <location>
        <begin position="266"/>
        <end position="290"/>
    </location>
</feature>
<dbReference type="AlphaFoldDB" id="A0AAN0KH81"/>
<feature type="compositionally biased region" description="Basic and acidic residues" evidence="1">
    <location>
        <begin position="143"/>
        <end position="157"/>
    </location>
</feature>
<feature type="region of interest" description="Disordered" evidence="1">
    <location>
        <begin position="35"/>
        <end position="157"/>
    </location>
</feature>
<evidence type="ECO:0000313" key="3">
    <source>
        <dbReference type="EMBL" id="BEH01590.1"/>
    </source>
</evidence>
<keyword evidence="4" id="KW-1185">Reference proteome</keyword>
<evidence type="ECO:0000256" key="2">
    <source>
        <dbReference type="SAM" id="Phobius"/>
    </source>
</evidence>
<evidence type="ECO:0000256" key="1">
    <source>
        <dbReference type="SAM" id="MobiDB-lite"/>
    </source>
</evidence>
<dbReference type="KEGG" id="broo:brsh051_08710"/>
<sequence>MFCSQCLMSVGPRDRVCSVCGADLTAPGSVRLTDPRRISAGAQPAPGMPAAVPPAAAAQAGAAAGGQPPAAAEPETIAAESLDVEPADAEPVEAEPVDAEPPVPPQATPTPAPAAAVPPTPASGARPADDGTTKASPRQPPKPRSDERLIPVTSEKDPRTFALWDDYGIAEAPEPRQVGPDASRREQVGQLVGANAVPTAKVLSAAAVLGVTVLVLIVLVGRLLTLDSLVVIRTGTPQPPASATVEAAPQATAQSEPSADRQEAEATSAPTTSSRPTPTKSPTPSKATPSMQAGAKECNPGVWAGSQTSCVLANEVGQQIDTAMTGSVTIEAFSSSSNRTYRLECVADKGISCTGLDGVEGLNVWIVAGQ</sequence>
<proteinExistence type="predicted"/>
<evidence type="ECO:0000313" key="4">
    <source>
        <dbReference type="Proteomes" id="UP001431656"/>
    </source>
</evidence>
<reference evidence="3" key="1">
    <citation type="journal article" date="2024" name="Int. J. Syst. Evol. Microbiol.">
        <title>Brooklawnia propionicigenes sp. nov., a facultatively anaerobic, propionate-producing bacterium isolated from a methanogenic reactor treating waste from cattle farms.</title>
        <authorList>
            <person name="Akita Y."/>
            <person name="Ueki A."/>
            <person name="Tonouchi A."/>
            <person name="Sugawara Y."/>
            <person name="Honma S."/>
            <person name="Kaku N."/>
            <person name="Ueki K."/>
        </authorList>
    </citation>
    <scope>NUCLEOTIDE SEQUENCE</scope>
    <source>
        <strain evidence="3">SH051</strain>
    </source>
</reference>
<keyword evidence="2" id="KW-0812">Transmembrane</keyword>
<accession>A0AAN0KH81</accession>
<gene>
    <name evidence="3" type="ORF">brsh051_08710</name>
</gene>
<feature type="compositionally biased region" description="Low complexity" evidence="1">
    <location>
        <begin position="40"/>
        <end position="80"/>
    </location>
</feature>
<dbReference type="Proteomes" id="UP001431656">
    <property type="component" value="Chromosome"/>
</dbReference>
<feature type="compositionally biased region" description="Acidic residues" evidence="1">
    <location>
        <begin position="82"/>
        <end position="98"/>
    </location>
</feature>
<keyword evidence="2" id="KW-1133">Transmembrane helix</keyword>
<protein>
    <submittedName>
        <fullName evidence="3">Uncharacterized protein</fullName>
    </submittedName>
</protein>